<feature type="non-terminal residue" evidence="2">
    <location>
        <position position="1"/>
    </location>
</feature>
<reference evidence="2" key="1">
    <citation type="journal article" date="2012" name="Proc. Natl. Acad. Sci. U.S.A.">
        <title>Antigenic diversity is generated by distinct evolutionary mechanisms in African trypanosome species.</title>
        <authorList>
            <person name="Jackson A.P."/>
            <person name="Berry A."/>
            <person name="Aslett M."/>
            <person name="Allison H.C."/>
            <person name="Burton P."/>
            <person name="Vavrova-Anderson J."/>
            <person name="Brown R."/>
            <person name="Browne H."/>
            <person name="Corton N."/>
            <person name="Hauser H."/>
            <person name="Gamble J."/>
            <person name="Gilderthorp R."/>
            <person name="Marcello L."/>
            <person name="McQuillan J."/>
            <person name="Otto T.D."/>
            <person name="Quail M.A."/>
            <person name="Sanders M.J."/>
            <person name="van Tonder A."/>
            <person name="Ginger M.L."/>
            <person name="Field M.C."/>
            <person name="Barry J.D."/>
            <person name="Hertz-Fowler C."/>
            <person name="Berriman M."/>
        </authorList>
    </citation>
    <scope>NUCLEOTIDE SEQUENCE</scope>
    <source>
        <strain evidence="2">IL3000</strain>
    </source>
</reference>
<feature type="region of interest" description="Disordered" evidence="1">
    <location>
        <begin position="163"/>
        <end position="187"/>
    </location>
</feature>
<proteinExistence type="predicted"/>
<gene>
    <name evidence="2" type="ORF">TCIL3000_7_4710</name>
</gene>
<protein>
    <recommendedName>
        <fullName evidence="3">BRCT domain-containing protein</fullName>
    </recommendedName>
</protein>
<name>G0UQJ6_TRYCI</name>
<dbReference type="AlphaFoldDB" id="G0UQJ6"/>
<accession>G0UQJ6</accession>
<feature type="compositionally biased region" description="Polar residues" evidence="1">
    <location>
        <begin position="177"/>
        <end position="187"/>
    </location>
</feature>
<evidence type="ECO:0000313" key="2">
    <source>
        <dbReference type="EMBL" id="CCC91657.1"/>
    </source>
</evidence>
<organism evidence="2">
    <name type="scientific">Trypanosoma congolense (strain IL3000)</name>
    <dbReference type="NCBI Taxonomy" id="1068625"/>
    <lineage>
        <taxon>Eukaryota</taxon>
        <taxon>Discoba</taxon>
        <taxon>Euglenozoa</taxon>
        <taxon>Kinetoplastea</taxon>
        <taxon>Metakinetoplastina</taxon>
        <taxon>Trypanosomatida</taxon>
        <taxon>Trypanosomatidae</taxon>
        <taxon>Trypanosoma</taxon>
        <taxon>Nannomonas</taxon>
    </lineage>
</organism>
<evidence type="ECO:0000256" key="1">
    <source>
        <dbReference type="SAM" id="MobiDB-lite"/>
    </source>
</evidence>
<dbReference type="EMBL" id="HE575320">
    <property type="protein sequence ID" value="CCC91657.1"/>
    <property type="molecule type" value="Genomic_DNA"/>
</dbReference>
<evidence type="ECO:0008006" key="3">
    <source>
        <dbReference type="Google" id="ProtNLM"/>
    </source>
</evidence>
<dbReference type="VEuPathDB" id="TriTrypDB:TcIL3000_7_4710"/>
<sequence>YVEYVLDHSWLKNIFSRCCGEKLKGRVPLSEMLTRASCSPFSYMEQRTEASIESTNGFSLRKLLSTPREKRRSLFSGILFFIHPSAQPQGDPNNDMRYVILASGGTVSANPSVASIAILPEAQMTVIKDWGKALKCPKEPKCIFIVPGDLFRSVLQQLVPTASTVSGPPEASLLPPTLSSGVKRSRA</sequence>